<accession>A0ABU5VR07</accession>
<evidence type="ECO:0000313" key="3">
    <source>
        <dbReference type="Proteomes" id="UP001302274"/>
    </source>
</evidence>
<dbReference type="Proteomes" id="UP001302274">
    <property type="component" value="Unassembled WGS sequence"/>
</dbReference>
<evidence type="ECO:0000313" key="2">
    <source>
        <dbReference type="EMBL" id="MEA9355473.1"/>
    </source>
</evidence>
<sequence length="605" mass="67653">MNLIKSLMIIMVVVMSTKSFARGGDDVGNGGFAYKQSVNILKMATEALEEKIRVSELPDLVNHPEWRAILQDTLGYEDLDKLSKKNRYRGGRKLAMDYIVNPPTVIVLKPYFEAFMGKTDTELEDASLEVQKRLVHEAAHIWGFKEDDADKFAVAFMRRPAADAQRPNHDISIDSNFCSCRNGKSDIINNCDAFCATKPKNEQAILYVNTILGEKTINHPKLGSLYKWCVVQLSQDETTPQCSLVANDGEDEVSLPVVINSKNNSFSANISALSKNRTWILKLAETKTGNEAQTKEFQITRVNSKPTMPGGALNVSKVNQYTCLFFGGKTNSNGDIIRDSFIRLFYYYPNLEDPLPMPPSNGPASVLCHDDQLNPGNDSPFYERLENVKGHVNLWDKNDRRFGASSANGGQLNIDKEIQDRLSSEYGIETNINLFRSISFASSPKQVNTILGYMMIPFSIGESSNAFCPTSDAYTGNLPLMNLLGEYMSDTEALYVAEKEGEYILDGINYKTLYGTMLVRESVINKYGFYVLNGLKVKVTEEAKHNRTIYYYWPLSQALDPMTSGGRKLFTIRDIDSLNGNKPNGIPSYHTSDKRIGCIPKGAEL</sequence>
<dbReference type="RefSeq" id="WP_323575031.1">
    <property type="nucleotide sequence ID" value="NZ_JAYGJQ010000001.1"/>
</dbReference>
<name>A0ABU5VR07_9BACT</name>
<evidence type="ECO:0000256" key="1">
    <source>
        <dbReference type="SAM" id="SignalP"/>
    </source>
</evidence>
<proteinExistence type="predicted"/>
<comment type="caution">
    <text evidence="2">The sequence shown here is derived from an EMBL/GenBank/DDBJ whole genome shotgun (WGS) entry which is preliminary data.</text>
</comment>
<feature type="signal peptide" evidence="1">
    <location>
        <begin position="1"/>
        <end position="21"/>
    </location>
</feature>
<gene>
    <name evidence="2" type="ORF">SHI21_04650</name>
</gene>
<keyword evidence="1" id="KW-0732">Signal</keyword>
<feature type="chain" id="PRO_5047376976" evidence="1">
    <location>
        <begin position="22"/>
        <end position="605"/>
    </location>
</feature>
<protein>
    <submittedName>
        <fullName evidence="2">Uncharacterized protein</fullName>
    </submittedName>
</protein>
<keyword evidence="3" id="KW-1185">Reference proteome</keyword>
<reference evidence="2 3" key="1">
    <citation type="submission" date="2023-11" db="EMBL/GenBank/DDBJ databases">
        <title>A Novel Polar Bacteriovorax (B. antarcticus) Isolated from the Biocrust in Antarctica.</title>
        <authorList>
            <person name="Mun W."/>
            <person name="Choi S.Y."/>
            <person name="Mitchell R.J."/>
        </authorList>
    </citation>
    <scope>NUCLEOTIDE SEQUENCE [LARGE SCALE GENOMIC DNA]</scope>
    <source>
        <strain evidence="2 3">PP10</strain>
    </source>
</reference>
<organism evidence="2 3">
    <name type="scientific">Bacteriovorax antarcticus</name>
    <dbReference type="NCBI Taxonomy" id="3088717"/>
    <lineage>
        <taxon>Bacteria</taxon>
        <taxon>Pseudomonadati</taxon>
        <taxon>Bdellovibrionota</taxon>
        <taxon>Bacteriovoracia</taxon>
        <taxon>Bacteriovoracales</taxon>
        <taxon>Bacteriovoracaceae</taxon>
        <taxon>Bacteriovorax</taxon>
    </lineage>
</organism>
<dbReference type="EMBL" id="JAYGJQ010000001">
    <property type="protein sequence ID" value="MEA9355473.1"/>
    <property type="molecule type" value="Genomic_DNA"/>
</dbReference>